<reference evidence="3" key="1">
    <citation type="journal article" date="2019" name="Int. J. Syst. Evol. Microbiol.">
        <title>The Global Catalogue of Microorganisms (GCM) 10K type strain sequencing project: providing services to taxonomists for standard genome sequencing and annotation.</title>
        <authorList>
            <consortium name="The Broad Institute Genomics Platform"/>
            <consortium name="The Broad Institute Genome Sequencing Center for Infectious Disease"/>
            <person name="Wu L."/>
            <person name="Ma J."/>
        </authorList>
    </citation>
    <scope>NUCLEOTIDE SEQUENCE [LARGE SCALE GENOMIC DNA]</scope>
    <source>
        <strain evidence="3">JCM 17316</strain>
    </source>
</reference>
<evidence type="ECO:0000313" key="2">
    <source>
        <dbReference type="EMBL" id="GAA4150489.1"/>
    </source>
</evidence>
<dbReference type="InterPro" id="IPR001845">
    <property type="entry name" value="HTH_ArsR_DNA-bd_dom"/>
</dbReference>
<feature type="domain" description="HTH arsR-type" evidence="1">
    <location>
        <begin position="254"/>
        <end position="328"/>
    </location>
</feature>
<dbReference type="SMART" id="SM00418">
    <property type="entry name" value="HTH_ARSR"/>
    <property type="match status" value="1"/>
</dbReference>
<keyword evidence="3" id="KW-1185">Reference proteome</keyword>
<name>A0ABP7ZA15_9ACTN</name>
<dbReference type="EMBL" id="BAABDO010000086">
    <property type="protein sequence ID" value="GAA4150489.1"/>
    <property type="molecule type" value="Genomic_DNA"/>
</dbReference>
<dbReference type="Pfam" id="PF12840">
    <property type="entry name" value="HTH_20"/>
    <property type="match status" value="1"/>
</dbReference>
<proteinExistence type="predicted"/>
<dbReference type="InterPro" id="IPR036390">
    <property type="entry name" value="WH_DNA-bd_sf"/>
</dbReference>
<dbReference type="Gene3D" id="1.10.10.10">
    <property type="entry name" value="Winged helix-like DNA-binding domain superfamily/Winged helix DNA-binding domain"/>
    <property type="match status" value="1"/>
</dbReference>
<evidence type="ECO:0000313" key="3">
    <source>
        <dbReference type="Proteomes" id="UP001500266"/>
    </source>
</evidence>
<protein>
    <submittedName>
        <fullName evidence="2">DUF5937 family protein</fullName>
    </submittedName>
</protein>
<evidence type="ECO:0000259" key="1">
    <source>
        <dbReference type="SMART" id="SM00418"/>
    </source>
</evidence>
<dbReference type="SUPFAM" id="SSF46785">
    <property type="entry name" value="Winged helix' DNA-binding domain"/>
    <property type="match status" value="1"/>
</dbReference>
<organism evidence="2 3">
    <name type="scientific">Actinomadura keratinilytica</name>
    <dbReference type="NCBI Taxonomy" id="547461"/>
    <lineage>
        <taxon>Bacteria</taxon>
        <taxon>Bacillati</taxon>
        <taxon>Actinomycetota</taxon>
        <taxon>Actinomycetes</taxon>
        <taxon>Streptosporangiales</taxon>
        <taxon>Thermomonosporaceae</taxon>
        <taxon>Actinomadura</taxon>
    </lineage>
</organism>
<comment type="caution">
    <text evidence="2">The sequence shown here is derived from an EMBL/GenBank/DDBJ whole genome shotgun (WGS) entry which is preliminary data.</text>
</comment>
<dbReference type="InterPro" id="IPR036388">
    <property type="entry name" value="WH-like_DNA-bd_sf"/>
</dbReference>
<sequence>MIEIEVGPGDIAASRFALAPLIEVHTALGVLVGRVPPGHLRSWASRARTAFAGLMDDPAVRALAHLGRNRGYVADFVSPPPNRPNPAIGEQLAQVRATPPDLARAEIDRNLAGLPDPDPQVRAVLSAPDMVDLLAAALEKVWTALIAPDWPVLRAILDQDLVYRAGRLATYGWGAALDDLSPRVRWRADRGVIELAGLLASGRYRLAGAGLLFVPTVFSDLGAQLERDWPNTLFYRARGLAALWESRPPPPPDALGRLLGRTRARLLLALAAPATTTQLAARLDASLGGTAGHLAVLTASGLVTKTRTGRAVLYRRTRLADALIAAGGAGPDEDVGP</sequence>
<dbReference type="Proteomes" id="UP001500266">
    <property type="component" value="Unassembled WGS sequence"/>
</dbReference>
<dbReference type="RefSeq" id="WP_345023701.1">
    <property type="nucleotide sequence ID" value="NZ_BAABDO010000086.1"/>
</dbReference>
<accession>A0ABP7ZA15</accession>
<gene>
    <name evidence="2" type="ORF">GCM10022416_46830</name>
</gene>